<name>A0AAW0JEI9_QUESU</name>
<dbReference type="PANTHER" id="PTHR44378:SF1">
    <property type="entry name" value="ACYL-ACTIVATING ENZYME 18, PEROXISOMAL-RELATED"/>
    <property type="match status" value="1"/>
</dbReference>
<proteinExistence type="predicted"/>
<evidence type="ECO:0000313" key="2">
    <source>
        <dbReference type="Proteomes" id="UP000237347"/>
    </source>
</evidence>
<comment type="caution">
    <text evidence="1">The sequence shown here is derived from an EMBL/GenBank/DDBJ whole genome shotgun (WGS) entry which is preliminary data.</text>
</comment>
<evidence type="ECO:0000313" key="1">
    <source>
        <dbReference type="EMBL" id="KAK7824651.1"/>
    </source>
</evidence>
<dbReference type="PANTHER" id="PTHR44378">
    <property type="entry name" value="ACYL-ACTIVATING ENZYME 17, PEROXISOMAL-RELATED"/>
    <property type="match status" value="1"/>
</dbReference>
<sequence length="114" mass="13258">GGPENLFTFVVSKKGSSIEPDKLKILSSRIIQRNLNPLFKKSNQLSVQTLRYYYRRLKKGSSIEPDKLKILFSRTIQRNLNPLFKVNYVKIVSEFPRTTSNKLLRRIFEGPNEA</sequence>
<reference evidence="1 2" key="1">
    <citation type="journal article" date="2018" name="Sci. Data">
        <title>The draft genome sequence of cork oak.</title>
        <authorList>
            <person name="Ramos A.M."/>
            <person name="Usie A."/>
            <person name="Barbosa P."/>
            <person name="Barros P.M."/>
            <person name="Capote T."/>
            <person name="Chaves I."/>
            <person name="Simoes F."/>
            <person name="Abreu I."/>
            <person name="Carrasquinho I."/>
            <person name="Faro C."/>
            <person name="Guimaraes J.B."/>
            <person name="Mendonca D."/>
            <person name="Nobrega F."/>
            <person name="Rodrigues L."/>
            <person name="Saibo N.J.M."/>
            <person name="Varela M.C."/>
            <person name="Egas C."/>
            <person name="Matos J."/>
            <person name="Miguel C.M."/>
            <person name="Oliveira M.M."/>
            <person name="Ricardo C.P."/>
            <person name="Goncalves S."/>
        </authorList>
    </citation>
    <scope>NUCLEOTIDE SEQUENCE [LARGE SCALE GENOMIC DNA]</scope>
    <source>
        <strain evidence="2">cv. HL8</strain>
    </source>
</reference>
<dbReference type="AlphaFoldDB" id="A0AAW0JEI9"/>
<dbReference type="Proteomes" id="UP000237347">
    <property type="component" value="Unassembled WGS sequence"/>
</dbReference>
<accession>A0AAW0JEI9</accession>
<organism evidence="1 2">
    <name type="scientific">Quercus suber</name>
    <name type="common">Cork oak</name>
    <dbReference type="NCBI Taxonomy" id="58331"/>
    <lineage>
        <taxon>Eukaryota</taxon>
        <taxon>Viridiplantae</taxon>
        <taxon>Streptophyta</taxon>
        <taxon>Embryophyta</taxon>
        <taxon>Tracheophyta</taxon>
        <taxon>Spermatophyta</taxon>
        <taxon>Magnoliopsida</taxon>
        <taxon>eudicotyledons</taxon>
        <taxon>Gunneridae</taxon>
        <taxon>Pentapetalae</taxon>
        <taxon>rosids</taxon>
        <taxon>fabids</taxon>
        <taxon>Fagales</taxon>
        <taxon>Fagaceae</taxon>
        <taxon>Quercus</taxon>
    </lineage>
</organism>
<keyword evidence="2" id="KW-1185">Reference proteome</keyword>
<feature type="non-terminal residue" evidence="1">
    <location>
        <position position="1"/>
    </location>
</feature>
<gene>
    <name evidence="1" type="primary">AAE18_1</name>
    <name evidence="1" type="ORF">CFP56_034214</name>
</gene>
<protein>
    <submittedName>
        <fullName evidence="1">Acyl-activating enzyme 18</fullName>
    </submittedName>
</protein>
<dbReference type="EMBL" id="PKMF04000596">
    <property type="protein sequence ID" value="KAK7824651.1"/>
    <property type="molecule type" value="Genomic_DNA"/>
</dbReference>